<comment type="caution">
    <text evidence="1">The sequence shown here is derived from an EMBL/GenBank/DDBJ whole genome shotgun (WGS) entry which is preliminary data.</text>
</comment>
<accession>A0AAV4A5A7</accession>
<dbReference type="EMBL" id="BLXT01003657">
    <property type="protein sequence ID" value="GFO02869.1"/>
    <property type="molecule type" value="Genomic_DNA"/>
</dbReference>
<dbReference type="Proteomes" id="UP000735302">
    <property type="component" value="Unassembled WGS sequence"/>
</dbReference>
<keyword evidence="2" id="KW-1185">Reference proteome</keyword>
<evidence type="ECO:0000313" key="2">
    <source>
        <dbReference type="Proteomes" id="UP000735302"/>
    </source>
</evidence>
<sequence>MTPVQNQTHIRTPPKKISRFYMPHKGVAVDKAMCGWVADSNSRFIERINPLLGEFNFTSFVSQSQAMFSDLRSMQLIPKLSNKPMDVVLRLMDPLLDKSFHVFTDNYYTCPALTN</sequence>
<evidence type="ECO:0008006" key="3">
    <source>
        <dbReference type="Google" id="ProtNLM"/>
    </source>
</evidence>
<name>A0AAV4A5A7_9GAST</name>
<proteinExistence type="predicted"/>
<organism evidence="1 2">
    <name type="scientific">Plakobranchus ocellatus</name>
    <dbReference type="NCBI Taxonomy" id="259542"/>
    <lineage>
        <taxon>Eukaryota</taxon>
        <taxon>Metazoa</taxon>
        <taxon>Spiralia</taxon>
        <taxon>Lophotrochozoa</taxon>
        <taxon>Mollusca</taxon>
        <taxon>Gastropoda</taxon>
        <taxon>Heterobranchia</taxon>
        <taxon>Euthyneura</taxon>
        <taxon>Panpulmonata</taxon>
        <taxon>Sacoglossa</taxon>
        <taxon>Placobranchoidea</taxon>
        <taxon>Plakobranchidae</taxon>
        <taxon>Plakobranchus</taxon>
    </lineage>
</organism>
<dbReference type="AlphaFoldDB" id="A0AAV4A5A7"/>
<gene>
    <name evidence="1" type="ORF">PoB_002937400</name>
</gene>
<evidence type="ECO:0000313" key="1">
    <source>
        <dbReference type="EMBL" id="GFO02869.1"/>
    </source>
</evidence>
<reference evidence="1 2" key="1">
    <citation type="journal article" date="2021" name="Elife">
        <title>Chloroplast acquisition without the gene transfer in kleptoplastic sea slugs, Plakobranchus ocellatus.</title>
        <authorList>
            <person name="Maeda T."/>
            <person name="Takahashi S."/>
            <person name="Yoshida T."/>
            <person name="Shimamura S."/>
            <person name="Takaki Y."/>
            <person name="Nagai Y."/>
            <person name="Toyoda A."/>
            <person name="Suzuki Y."/>
            <person name="Arimoto A."/>
            <person name="Ishii H."/>
            <person name="Satoh N."/>
            <person name="Nishiyama T."/>
            <person name="Hasebe M."/>
            <person name="Maruyama T."/>
            <person name="Minagawa J."/>
            <person name="Obokata J."/>
            <person name="Shigenobu S."/>
        </authorList>
    </citation>
    <scope>NUCLEOTIDE SEQUENCE [LARGE SCALE GENOMIC DNA]</scope>
</reference>
<protein>
    <recommendedName>
        <fullName evidence="3">PiggyBac transposable element-derived protein domain-containing protein</fullName>
    </recommendedName>
</protein>